<gene>
    <name evidence="3" type="ORF">SAMN05216587_11443</name>
</gene>
<dbReference type="PANTHER" id="PTHR46558">
    <property type="entry name" value="TRACRIPTIONAL REGULATORY PROTEIN-RELATED-RELATED"/>
    <property type="match status" value="1"/>
</dbReference>
<dbReference type="RefSeq" id="WP_177188260.1">
    <property type="nucleotide sequence ID" value="NZ_FOJX01000014.1"/>
</dbReference>
<evidence type="ECO:0000256" key="1">
    <source>
        <dbReference type="ARBA" id="ARBA00023125"/>
    </source>
</evidence>
<dbReference type="AlphaFoldDB" id="A0A1I0YII8"/>
<evidence type="ECO:0000313" key="3">
    <source>
        <dbReference type="EMBL" id="SFB13154.1"/>
    </source>
</evidence>
<feature type="domain" description="HTH cro/C1-type" evidence="2">
    <location>
        <begin position="47"/>
        <end position="101"/>
    </location>
</feature>
<dbReference type="PANTHER" id="PTHR46558:SF11">
    <property type="entry name" value="HTH-TYPE TRANSCRIPTIONAL REGULATOR XRE"/>
    <property type="match status" value="1"/>
</dbReference>
<accession>A0A1I0YII8</accession>
<dbReference type="SUPFAM" id="SSF47413">
    <property type="entry name" value="lambda repressor-like DNA-binding domains"/>
    <property type="match status" value="1"/>
</dbReference>
<dbReference type="PROSITE" id="PS50943">
    <property type="entry name" value="HTH_CROC1"/>
    <property type="match status" value="1"/>
</dbReference>
<dbReference type="SMART" id="SM00530">
    <property type="entry name" value="HTH_XRE"/>
    <property type="match status" value="1"/>
</dbReference>
<dbReference type="Pfam" id="PF01381">
    <property type="entry name" value="HTH_3"/>
    <property type="match status" value="1"/>
</dbReference>
<evidence type="ECO:0000259" key="2">
    <source>
        <dbReference type="PROSITE" id="PS50943"/>
    </source>
</evidence>
<keyword evidence="1" id="KW-0238">DNA-binding</keyword>
<dbReference type="InterPro" id="IPR010982">
    <property type="entry name" value="Lambda_DNA-bd_dom_sf"/>
</dbReference>
<organism evidence="3 4">
    <name type="scientific">Selenomonas ruminantium</name>
    <dbReference type="NCBI Taxonomy" id="971"/>
    <lineage>
        <taxon>Bacteria</taxon>
        <taxon>Bacillati</taxon>
        <taxon>Bacillota</taxon>
        <taxon>Negativicutes</taxon>
        <taxon>Selenomonadales</taxon>
        <taxon>Selenomonadaceae</taxon>
        <taxon>Selenomonas</taxon>
    </lineage>
</organism>
<dbReference type="EMBL" id="FOJX01000014">
    <property type="protein sequence ID" value="SFB13154.1"/>
    <property type="molecule type" value="Genomic_DNA"/>
</dbReference>
<dbReference type="Proteomes" id="UP000183843">
    <property type="component" value="Unassembled WGS sequence"/>
</dbReference>
<proteinExistence type="predicted"/>
<sequence length="145" mass="16520">MNKKRKVVCADDAGVGQSIQRTRSDLKERFADLAAQEARDNLFPQRLKSLRQQLDIRQNEMAEILGVPSTTYANWEQGRSFPSVDRLPRIAAFFDVTVDYLIGANRDSVNRRIIEQLAVLSPKQRQAVELVLSSMNSNKEQNTQQ</sequence>
<protein>
    <submittedName>
        <fullName evidence="3">Transcriptional regulator, contains XRE-family HTH domain</fullName>
    </submittedName>
</protein>
<evidence type="ECO:0000313" key="4">
    <source>
        <dbReference type="Proteomes" id="UP000183843"/>
    </source>
</evidence>
<dbReference type="CDD" id="cd00093">
    <property type="entry name" value="HTH_XRE"/>
    <property type="match status" value="1"/>
</dbReference>
<dbReference type="GO" id="GO:0003677">
    <property type="term" value="F:DNA binding"/>
    <property type="evidence" value="ECO:0007669"/>
    <property type="project" value="UniProtKB-KW"/>
</dbReference>
<name>A0A1I0YII8_SELRU</name>
<reference evidence="3 4" key="1">
    <citation type="submission" date="2016-10" db="EMBL/GenBank/DDBJ databases">
        <authorList>
            <person name="de Groot N.N."/>
        </authorList>
    </citation>
    <scope>NUCLEOTIDE SEQUENCE [LARGE SCALE GENOMIC DNA]</scope>
    <source>
        <strain evidence="3 4">L14</strain>
    </source>
</reference>
<dbReference type="Gene3D" id="1.10.260.40">
    <property type="entry name" value="lambda repressor-like DNA-binding domains"/>
    <property type="match status" value="1"/>
</dbReference>
<dbReference type="InterPro" id="IPR001387">
    <property type="entry name" value="Cro/C1-type_HTH"/>
</dbReference>